<dbReference type="KEGG" id="amin:AUMI_18930"/>
<dbReference type="InterPro" id="IPR003675">
    <property type="entry name" value="Rce1/LyrA-like_dom"/>
</dbReference>
<evidence type="ECO:0000259" key="2">
    <source>
        <dbReference type="Pfam" id="PF02517"/>
    </source>
</evidence>
<evidence type="ECO:0000313" key="3">
    <source>
        <dbReference type="EMBL" id="BAU99435.1"/>
    </source>
</evidence>
<dbReference type="RefSeq" id="WP_096381835.1">
    <property type="nucleotide sequence ID" value="NZ_AP017457.1"/>
</dbReference>
<dbReference type="GO" id="GO:0080120">
    <property type="term" value="P:CAAX-box protein maturation"/>
    <property type="evidence" value="ECO:0007669"/>
    <property type="project" value="UniProtKB-ARBA"/>
</dbReference>
<dbReference type="GO" id="GO:0004175">
    <property type="term" value="F:endopeptidase activity"/>
    <property type="evidence" value="ECO:0007669"/>
    <property type="project" value="UniProtKB-ARBA"/>
</dbReference>
<dbReference type="AlphaFoldDB" id="A0A173LWT7"/>
<dbReference type="GeneID" id="80452087"/>
<keyword evidence="1" id="KW-1133">Transmembrane helix</keyword>
<proteinExistence type="predicted"/>
<feature type="transmembrane region" description="Helical" evidence="1">
    <location>
        <begin position="228"/>
        <end position="248"/>
    </location>
</feature>
<feature type="transmembrane region" description="Helical" evidence="1">
    <location>
        <begin position="109"/>
        <end position="129"/>
    </location>
</feature>
<evidence type="ECO:0000313" key="4">
    <source>
        <dbReference type="Proteomes" id="UP000243847"/>
    </source>
</evidence>
<protein>
    <recommendedName>
        <fullName evidence="2">CAAX prenyl protease 2/Lysostaphin resistance protein A-like domain-containing protein</fullName>
    </recommendedName>
</protein>
<dbReference type="Proteomes" id="UP000243847">
    <property type="component" value="Chromosome sequence1"/>
</dbReference>
<accession>A0A173LWT7</accession>
<keyword evidence="1" id="KW-0812">Transmembrane</keyword>
<sequence length="259" mass="28451">MNDEWTPQQQRARTWLEIAIVLALSLGSSAIYSIVSLIRKLTTPEALNAQKTVINQPLSDQPIFDLVYQLLGIAFGLVPVVLVFWLLAKPGQSAFTQLGFNFKEPGKDLLRGFGLAAVIGIPGLALYLVGHALGITVTIVPTALDTYWWTIPVLVLAALRAALVEELIVVGYLFTRLRELGWHTWQIITASALLRGSYHLYQGFGPFIGNVVMGVVFGYAYQRWGRTMPLVIAHWILDIVSFTGYAAIKALAPGFLPGT</sequence>
<dbReference type="Pfam" id="PF02517">
    <property type="entry name" value="Rce1-like"/>
    <property type="match status" value="1"/>
</dbReference>
<gene>
    <name evidence="3" type="ORF">AUMI_18930</name>
</gene>
<dbReference type="EMBL" id="AP017457">
    <property type="protein sequence ID" value="BAU99435.1"/>
    <property type="molecule type" value="Genomic_DNA"/>
</dbReference>
<reference evidence="3 4" key="1">
    <citation type="journal article" date="2016" name="Genome Announc.">
        <title>Complete Genome Sequence of Aurantimicrobium minutum Type Strain KNCT, a Planktonic Ultramicrobacterium Isolated from River Water.</title>
        <authorList>
            <person name="Nakai R."/>
            <person name="Fujisawa T."/>
            <person name="Nakamura Y."/>
            <person name="Nishide H."/>
            <person name="Uchiyama I."/>
            <person name="Baba T."/>
            <person name="Toyoda A."/>
            <person name="Fujiyama A."/>
            <person name="Naganuma T."/>
            <person name="Niki H."/>
        </authorList>
    </citation>
    <scope>NUCLEOTIDE SEQUENCE [LARGE SCALE GENOMIC DNA]</scope>
    <source>
        <strain evidence="3 4">KNC</strain>
    </source>
</reference>
<dbReference type="OrthoDB" id="4453618at2"/>
<feature type="transmembrane region" description="Helical" evidence="1">
    <location>
        <begin position="204"/>
        <end position="221"/>
    </location>
</feature>
<name>A0A173LWT7_9MICO</name>
<organism evidence="3 4">
    <name type="scientific">Aurantimicrobium minutum</name>
    <dbReference type="NCBI Taxonomy" id="708131"/>
    <lineage>
        <taxon>Bacteria</taxon>
        <taxon>Bacillati</taxon>
        <taxon>Actinomycetota</taxon>
        <taxon>Actinomycetes</taxon>
        <taxon>Micrococcales</taxon>
        <taxon>Microbacteriaceae</taxon>
        <taxon>Aurantimicrobium</taxon>
    </lineage>
</organism>
<keyword evidence="1" id="KW-0472">Membrane</keyword>
<feature type="transmembrane region" description="Helical" evidence="1">
    <location>
        <begin position="66"/>
        <end position="88"/>
    </location>
</feature>
<feature type="transmembrane region" description="Helical" evidence="1">
    <location>
        <begin position="15"/>
        <end position="38"/>
    </location>
</feature>
<feature type="domain" description="CAAX prenyl protease 2/Lysostaphin resistance protein A-like" evidence="2">
    <location>
        <begin position="148"/>
        <end position="239"/>
    </location>
</feature>
<evidence type="ECO:0000256" key="1">
    <source>
        <dbReference type="SAM" id="Phobius"/>
    </source>
</evidence>
<feature type="transmembrane region" description="Helical" evidence="1">
    <location>
        <begin position="149"/>
        <end position="173"/>
    </location>
</feature>